<keyword evidence="2" id="KW-0479">Metal-binding</keyword>
<gene>
    <name evidence="10" type="ORF">AV274_2647</name>
</gene>
<evidence type="ECO:0000259" key="9">
    <source>
        <dbReference type="Pfam" id="PF02953"/>
    </source>
</evidence>
<protein>
    <recommendedName>
        <fullName evidence="8">Mitochondrial import inner membrane translocase subunit</fullName>
    </recommendedName>
</protein>
<proteinExistence type="inferred from homology"/>
<dbReference type="GO" id="GO:0046872">
    <property type="term" value="F:metal ion binding"/>
    <property type="evidence" value="ECO:0007669"/>
    <property type="project" value="UniProtKB-KW"/>
</dbReference>
<sequence>MNTTPLSAADQAEIDRRMNRMEAKDIAITGDKVVEMCFRECVKNFHTREMDKKEKECLRNCSGKYTDMMNRVYQRYQEIRTAEEE</sequence>
<dbReference type="PANTHER" id="PTHR13172">
    <property type="entry name" value="MITOCHONDRIAL IMPORT INNER MEMBRANE TRANSLOCASE SUBUNIT TIM9B"/>
    <property type="match status" value="1"/>
</dbReference>
<dbReference type="AlphaFoldDB" id="A0A196SHZ3"/>
<evidence type="ECO:0000256" key="6">
    <source>
        <dbReference type="ARBA" id="ARBA00023128"/>
    </source>
</evidence>
<comment type="domain">
    <text evidence="8">The twin CX3C motif contains 4 conserved Cys residues that form 2 disulfide bonds in the mitochondrial intermembrane space.</text>
</comment>
<evidence type="ECO:0000313" key="10">
    <source>
        <dbReference type="EMBL" id="OAO15574.1"/>
    </source>
</evidence>
<evidence type="ECO:0000313" key="11">
    <source>
        <dbReference type="Proteomes" id="UP000078348"/>
    </source>
</evidence>
<dbReference type="SUPFAM" id="SSF144122">
    <property type="entry name" value="Tim10-like"/>
    <property type="match status" value="1"/>
</dbReference>
<organism evidence="10 11">
    <name type="scientific">Blastocystis sp. subtype 1 (strain ATCC 50177 / NandII)</name>
    <dbReference type="NCBI Taxonomy" id="478820"/>
    <lineage>
        <taxon>Eukaryota</taxon>
        <taxon>Sar</taxon>
        <taxon>Stramenopiles</taxon>
        <taxon>Bigyra</taxon>
        <taxon>Opalozoa</taxon>
        <taxon>Opalinata</taxon>
        <taxon>Blastocystidae</taxon>
        <taxon>Blastocystis</taxon>
    </lineage>
</organism>
<keyword evidence="8" id="KW-0143">Chaperone</keyword>
<dbReference type="STRING" id="478820.A0A196SHZ3"/>
<comment type="function">
    <text evidence="8">Mitochondrial intermembrane chaperone that participates in the import and insertion of some multi-pass transmembrane proteins into the mitochondrial inner membrane. Also required for the transfer of beta-barrel precursors from the TOM complex to the sorting and assembly machinery (SAM complex) of the outer membrane. Acts as a chaperone-like protein that protects the hydrophobic precursors from aggregation and guide them through the mitochondrial intermembrane space.</text>
</comment>
<evidence type="ECO:0000256" key="1">
    <source>
        <dbReference type="ARBA" id="ARBA00022448"/>
    </source>
</evidence>
<reference evidence="10 11" key="1">
    <citation type="submission" date="2016-05" db="EMBL/GenBank/DDBJ databases">
        <title>Nuclear genome of Blastocystis sp. subtype 1 NandII.</title>
        <authorList>
            <person name="Gentekaki E."/>
            <person name="Curtis B."/>
            <person name="Stairs C."/>
            <person name="Eme L."/>
            <person name="Herman E."/>
            <person name="Klimes V."/>
            <person name="Arias M.C."/>
            <person name="Elias M."/>
            <person name="Hilliou F."/>
            <person name="Klute M."/>
            <person name="Malik S.-B."/>
            <person name="Pightling A."/>
            <person name="Rachubinski R."/>
            <person name="Salas D."/>
            <person name="Schlacht A."/>
            <person name="Suga H."/>
            <person name="Archibald J."/>
            <person name="Ball S.G."/>
            <person name="Clark G."/>
            <person name="Dacks J."/>
            <person name="Van Der Giezen M."/>
            <person name="Tsaousis A."/>
            <person name="Roger A."/>
        </authorList>
    </citation>
    <scope>NUCLEOTIDE SEQUENCE [LARGE SCALE GENOMIC DNA]</scope>
    <source>
        <strain evidence="11">ATCC 50177 / NandII</strain>
    </source>
</reference>
<comment type="similarity">
    <text evidence="8">Belongs to the small Tim family.</text>
</comment>
<dbReference type="InterPro" id="IPR050673">
    <property type="entry name" value="Mito_inner_translocase_sub"/>
</dbReference>
<keyword evidence="7 8" id="KW-1015">Disulfide bond</keyword>
<keyword evidence="8" id="KW-0999">Mitochondrion inner membrane</keyword>
<dbReference type="EMBL" id="LXWW01000129">
    <property type="protein sequence ID" value="OAO15574.1"/>
    <property type="molecule type" value="Genomic_DNA"/>
</dbReference>
<evidence type="ECO:0000256" key="3">
    <source>
        <dbReference type="ARBA" id="ARBA00022833"/>
    </source>
</evidence>
<accession>A0A196SHZ3</accession>
<keyword evidence="11" id="KW-1185">Reference proteome</keyword>
<evidence type="ECO:0000256" key="4">
    <source>
        <dbReference type="ARBA" id="ARBA00022927"/>
    </source>
</evidence>
<dbReference type="Pfam" id="PF02953">
    <property type="entry name" value="zf-Tim10_DDP"/>
    <property type="match status" value="1"/>
</dbReference>
<evidence type="ECO:0000256" key="2">
    <source>
        <dbReference type="ARBA" id="ARBA00022723"/>
    </source>
</evidence>
<keyword evidence="4 8" id="KW-0653">Protein transport</keyword>
<name>A0A196SHZ3_BLAHN</name>
<dbReference type="InterPro" id="IPR004217">
    <property type="entry name" value="Tim10-like"/>
</dbReference>
<comment type="subcellular location">
    <subcellularLocation>
        <location evidence="8">Mitochondrion inner membrane</location>
        <topology evidence="8">Peripheral membrane protein</topology>
        <orientation evidence="8">Intermembrane side</orientation>
    </subcellularLocation>
</comment>
<dbReference type="InterPro" id="IPR035427">
    <property type="entry name" value="Tim10-like_dom_sf"/>
</dbReference>
<keyword evidence="1 8" id="KW-0813">Transport</keyword>
<keyword evidence="5 8" id="KW-0811">Translocation</keyword>
<dbReference type="GO" id="GO:0005743">
    <property type="term" value="C:mitochondrial inner membrane"/>
    <property type="evidence" value="ECO:0007669"/>
    <property type="project" value="UniProtKB-SubCell"/>
</dbReference>
<dbReference type="Proteomes" id="UP000078348">
    <property type="component" value="Unassembled WGS sequence"/>
</dbReference>
<comment type="subunit">
    <text evidence="8">Heterohexamer.</text>
</comment>
<evidence type="ECO:0000256" key="5">
    <source>
        <dbReference type="ARBA" id="ARBA00023010"/>
    </source>
</evidence>
<keyword evidence="6 8" id="KW-0496">Mitochondrion</keyword>
<dbReference type="Gene3D" id="1.10.287.810">
    <property type="entry name" value="Mitochondrial import inner membrane translocase subunit tim13 like domains"/>
    <property type="match status" value="1"/>
</dbReference>
<keyword evidence="8" id="KW-0472">Membrane</keyword>
<dbReference type="GO" id="GO:0015031">
    <property type="term" value="P:protein transport"/>
    <property type="evidence" value="ECO:0007669"/>
    <property type="project" value="UniProtKB-KW"/>
</dbReference>
<evidence type="ECO:0000256" key="8">
    <source>
        <dbReference type="RuleBase" id="RU367043"/>
    </source>
</evidence>
<dbReference type="OrthoDB" id="1551503at2759"/>
<keyword evidence="3" id="KW-0862">Zinc</keyword>
<feature type="domain" description="Tim10-like" evidence="9">
    <location>
        <begin position="17"/>
        <end position="78"/>
    </location>
</feature>
<evidence type="ECO:0000256" key="7">
    <source>
        <dbReference type="ARBA" id="ARBA00023157"/>
    </source>
</evidence>
<comment type="caution">
    <text evidence="10">The sequence shown here is derived from an EMBL/GenBank/DDBJ whole genome shotgun (WGS) entry which is preliminary data.</text>
</comment>